<accession>A0A8X6RKH1</accession>
<keyword evidence="3" id="KW-1185">Reference proteome</keyword>
<dbReference type="InterPro" id="IPR041426">
    <property type="entry name" value="Mos1_HTH"/>
</dbReference>
<evidence type="ECO:0000259" key="1">
    <source>
        <dbReference type="Pfam" id="PF17906"/>
    </source>
</evidence>
<comment type="caution">
    <text evidence="2">The sequence shown here is derived from an EMBL/GenBank/DDBJ whole genome shotgun (WGS) entry which is preliminary data.</text>
</comment>
<evidence type="ECO:0000313" key="3">
    <source>
        <dbReference type="Proteomes" id="UP000887159"/>
    </source>
</evidence>
<dbReference type="Proteomes" id="UP000887159">
    <property type="component" value="Unassembled WGS sequence"/>
</dbReference>
<name>A0A8X6RKH1_TRICX</name>
<dbReference type="AlphaFoldDB" id="A0A8X6RKH1"/>
<feature type="domain" description="Mos1 transposase HTH" evidence="1">
    <location>
        <begin position="2"/>
        <end position="34"/>
    </location>
</feature>
<dbReference type="Gene3D" id="1.10.10.1450">
    <property type="match status" value="1"/>
</dbReference>
<dbReference type="EMBL" id="BMAU01021189">
    <property type="protein sequence ID" value="GFX95845.1"/>
    <property type="molecule type" value="Genomic_DNA"/>
</dbReference>
<protein>
    <recommendedName>
        <fullName evidence="1">Mos1 transposase HTH domain-containing protein</fullName>
    </recommendedName>
</protein>
<dbReference type="PANTHER" id="PTHR46060">
    <property type="entry name" value="MARINER MOS1 TRANSPOSASE-LIKE PROTEIN"/>
    <property type="match status" value="1"/>
</dbReference>
<reference evidence="2" key="1">
    <citation type="submission" date="2020-08" db="EMBL/GenBank/DDBJ databases">
        <title>Multicomponent nature underlies the extraordinary mechanical properties of spider dragline silk.</title>
        <authorList>
            <person name="Kono N."/>
            <person name="Nakamura H."/>
            <person name="Mori M."/>
            <person name="Yoshida Y."/>
            <person name="Ohtoshi R."/>
            <person name="Malay A.D."/>
            <person name="Moran D.A.P."/>
            <person name="Tomita M."/>
            <person name="Numata K."/>
            <person name="Arakawa K."/>
        </authorList>
    </citation>
    <scope>NUCLEOTIDE SEQUENCE</scope>
</reference>
<organism evidence="2 3">
    <name type="scientific">Trichonephila clavipes</name>
    <name type="common">Golden silk orbweaver</name>
    <name type="synonym">Nephila clavipes</name>
    <dbReference type="NCBI Taxonomy" id="2585209"/>
    <lineage>
        <taxon>Eukaryota</taxon>
        <taxon>Metazoa</taxon>
        <taxon>Ecdysozoa</taxon>
        <taxon>Arthropoda</taxon>
        <taxon>Chelicerata</taxon>
        <taxon>Arachnida</taxon>
        <taxon>Araneae</taxon>
        <taxon>Araneomorphae</taxon>
        <taxon>Entelegynae</taxon>
        <taxon>Araneoidea</taxon>
        <taxon>Nephilidae</taxon>
        <taxon>Trichonephila</taxon>
    </lineage>
</organism>
<dbReference type="PANTHER" id="PTHR46060:SF1">
    <property type="entry name" value="MARINER MOS1 TRANSPOSASE-LIKE PROTEIN"/>
    <property type="match status" value="1"/>
</dbReference>
<dbReference type="Pfam" id="PF17906">
    <property type="entry name" value="HTH_48"/>
    <property type="match status" value="1"/>
</dbReference>
<proteinExistence type="predicted"/>
<gene>
    <name evidence="2" type="primary">g.5320</name>
    <name evidence="2" type="ORF">TNCV_2084251</name>
</gene>
<evidence type="ECO:0000313" key="2">
    <source>
        <dbReference type="EMBL" id="GFX95845.1"/>
    </source>
</evidence>
<sequence length="130" mass="15107">MSAADIHHQITEAYGTEVMSDSRVRKWVRKFKDGRTNVHDEERLDLASVIIYDLMQAIETKIVRTGDSRITTLSLEFPDVSRLVVYKIVTEDLNFKKLCSLGGYPDYSKEHRKEVFHFIGLFDSLRGRRV</sequence>
<dbReference type="InterPro" id="IPR052709">
    <property type="entry name" value="Transposase-MT_Hybrid"/>
</dbReference>